<keyword evidence="15" id="KW-1185">Reference proteome</keyword>
<keyword evidence="4 10" id="KW-0808">Transferase</keyword>
<keyword evidence="5 10" id="KW-0819">tRNA processing</keyword>
<name>A0A841MIW3_9BACT</name>
<dbReference type="GO" id="GO:0006400">
    <property type="term" value="P:tRNA modification"/>
    <property type="evidence" value="ECO:0007669"/>
    <property type="project" value="TreeGrafter"/>
</dbReference>
<keyword evidence="8 10" id="KW-0460">Magnesium</keyword>
<comment type="subunit">
    <text evidence="10">Monomer.</text>
</comment>
<feature type="region of interest" description="Interaction with substrate tRNA" evidence="10">
    <location>
        <begin position="45"/>
        <end position="48"/>
    </location>
</feature>
<dbReference type="EMBL" id="JACIJO010000001">
    <property type="protein sequence ID" value="MBB6325249.1"/>
    <property type="molecule type" value="Genomic_DNA"/>
</dbReference>
<comment type="caution">
    <text evidence="14">The sequence shown here is derived from an EMBL/GenBank/DDBJ whole genome shotgun (WGS) entry which is preliminary data.</text>
</comment>
<evidence type="ECO:0000256" key="3">
    <source>
        <dbReference type="ARBA" id="ARBA00005842"/>
    </source>
</evidence>
<dbReference type="PANTHER" id="PTHR11088:SF60">
    <property type="entry name" value="TRNA DIMETHYLALLYLTRANSFERASE"/>
    <property type="match status" value="1"/>
</dbReference>
<evidence type="ECO:0000256" key="8">
    <source>
        <dbReference type="ARBA" id="ARBA00022842"/>
    </source>
</evidence>
<comment type="catalytic activity">
    <reaction evidence="9 10 11">
        <text>adenosine(37) in tRNA + dimethylallyl diphosphate = N(6)-dimethylallyladenosine(37) in tRNA + diphosphate</text>
        <dbReference type="Rhea" id="RHEA:26482"/>
        <dbReference type="Rhea" id="RHEA-COMP:10162"/>
        <dbReference type="Rhea" id="RHEA-COMP:10375"/>
        <dbReference type="ChEBI" id="CHEBI:33019"/>
        <dbReference type="ChEBI" id="CHEBI:57623"/>
        <dbReference type="ChEBI" id="CHEBI:74411"/>
        <dbReference type="ChEBI" id="CHEBI:74415"/>
        <dbReference type="EC" id="2.5.1.75"/>
    </reaction>
</comment>
<keyword evidence="7 10" id="KW-0067">ATP-binding</keyword>
<dbReference type="EC" id="2.5.1.75" evidence="10"/>
<feature type="binding site" evidence="10">
    <location>
        <begin position="20"/>
        <end position="27"/>
    </location>
    <ligand>
        <name>ATP</name>
        <dbReference type="ChEBI" id="CHEBI:30616"/>
    </ligand>
</feature>
<comment type="similarity">
    <text evidence="3 10 13">Belongs to the IPP transferase family.</text>
</comment>
<feature type="site" description="Interaction with substrate tRNA" evidence="10">
    <location>
        <position position="111"/>
    </location>
</feature>
<dbReference type="Pfam" id="PF01715">
    <property type="entry name" value="IPPT"/>
    <property type="match status" value="1"/>
</dbReference>
<dbReference type="PANTHER" id="PTHR11088">
    <property type="entry name" value="TRNA DIMETHYLALLYLTRANSFERASE"/>
    <property type="match status" value="1"/>
</dbReference>
<dbReference type="GO" id="GO:0052381">
    <property type="term" value="F:tRNA dimethylallyltransferase activity"/>
    <property type="evidence" value="ECO:0007669"/>
    <property type="project" value="UniProtKB-UniRule"/>
</dbReference>
<evidence type="ECO:0000256" key="10">
    <source>
        <dbReference type="HAMAP-Rule" id="MF_00185"/>
    </source>
</evidence>
<feature type="site" description="Interaction with substrate tRNA" evidence="10">
    <location>
        <position position="133"/>
    </location>
</feature>
<evidence type="ECO:0000256" key="11">
    <source>
        <dbReference type="RuleBase" id="RU003783"/>
    </source>
</evidence>
<keyword evidence="6 10" id="KW-0547">Nucleotide-binding</keyword>
<comment type="function">
    <text evidence="2 10 12">Catalyzes the transfer of a dimethylallyl group onto the adenine at position 37 in tRNAs that read codons beginning with uridine, leading to the formation of N6-(dimethylallyl)adenosine (i(6)A).</text>
</comment>
<comment type="cofactor">
    <cofactor evidence="1 10">
        <name>Mg(2+)</name>
        <dbReference type="ChEBI" id="CHEBI:18420"/>
    </cofactor>
</comment>
<dbReference type="Proteomes" id="UP000588604">
    <property type="component" value="Unassembled WGS sequence"/>
</dbReference>
<evidence type="ECO:0000256" key="1">
    <source>
        <dbReference type="ARBA" id="ARBA00001946"/>
    </source>
</evidence>
<dbReference type="Gene3D" id="1.10.20.140">
    <property type="match status" value="1"/>
</dbReference>
<dbReference type="RefSeq" id="WP_184493392.1">
    <property type="nucleotide sequence ID" value="NZ_JACIJO010000001.1"/>
</dbReference>
<dbReference type="InterPro" id="IPR027417">
    <property type="entry name" value="P-loop_NTPase"/>
</dbReference>
<organism evidence="14 15">
    <name type="scientific">Algoriphagus iocasae</name>
    <dbReference type="NCBI Taxonomy" id="1836499"/>
    <lineage>
        <taxon>Bacteria</taxon>
        <taxon>Pseudomonadati</taxon>
        <taxon>Bacteroidota</taxon>
        <taxon>Cytophagia</taxon>
        <taxon>Cytophagales</taxon>
        <taxon>Cyclobacteriaceae</taxon>
        <taxon>Algoriphagus</taxon>
    </lineage>
</organism>
<dbReference type="Gene3D" id="3.40.50.300">
    <property type="entry name" value="P-loop containing nucleotide triphosphate hydrolases"/>
    <property type="match status" value="1"/>
</dbReference>
<feature type="region of interest" description="Interaction with substrate tRNA" evidence="10">
    <location>
        <begin position="169"/>
        <end position="173"/>
    </location>
</feature>
<sequence>MSVQATEPLSIQNYLILVVGPTAVGKTDLCLNLAKKFNTEIISCDSRQFYKETNLGTAKPTNSELEQVKHHFINTLSIEESYDVKRFEKEVIELLDQLFQEKSAVIMTGGSGLFADAVVNGLDEMPELDPRFREEVIHEYESKGLEFLQSEVLKIDPEYYELVDRNNPQRLMRAIEVFRGTGKPFSSFRVKQKADRNFKTIKIGLEREREELYQRIDLRMDQMIAAGLFEEAESLFEKRNLNALQTVGYQEIFGFMEGKYDREEAIRLLKRNSRRYAKRQLTWFRKDTEIRWFNPKDENGILEYLSSQMGE</sequence>
<dbReference type="SUPFAM" id="SSF52540">
    <property type="entry name" value="P-loop containing nucleoside triphosphate hydrolases"/>
    <property type="match status" value="1"/>
</dbReference>
<evidence type="ECO:0000256" key="5">
    <source>
        <dbReference type="ARBA" id="ARBA00022694"/>
    </source>
</evidence>
<gene>
    <name evidence="10" type="primary">miaA</name>
    <name evidence="14" type="ORF">FHS59_000864</name>
</gene>
<evidence type="ECO:0000313" key="14">
    <source>
        <dbReference type="EMBL" id="MBB6325249.1"/>
    </source>
</evidence>
<dbReference type="InterPro" id="IPR039657">
    <property type="entry name" value="Dimethylallyltransferase"/>
</dbReference>
<comment type="caution">
    <text evidence="10">Lacks conserved residue(s) required for the propagation of feature annotation.</text>
</comment>
<accession>A0A841MIW3</accession>
<evidence type="ECO:0000256" key="13">
    <source>
        <dbReference type="RuleBase" id="RU003785"/>
    </source>
</evidence>
<evidence type="ECO:0000256" key="2">
    <source>
        <dbReference type="ARBA" id="ARBA00003213"/>
    </source>
</evidence>
<dbReference type="HAMAP" id="MF_00185">
    <property type="entry name" value="IPP_trans"/>
    <property type="match status" value="1"/>
</dbReference>
<feature type="binding site" evidence="10">
    <location>
        <begin position="22"/>
        <end position="27"/>
    </location>
    <ligand>
        <name>substrate</name>
    </ligand>
</feature>
<proteinExistence type="inferred from homology"/>
<evidence type="ECO:0000256" key="6">
    <source>
        <dbReference type="ARBA" id="ARBA00022741"/>
    </source>
</evidence>
<reference evidence="14 15" key="1">
    <citation type="submission" date="2020-08" db="EMBL/GenBank/DDBJ databases">
        <title>Genomic Encyclopedia of Type Strains, Phase IV (KMG-IV): sequencing the most valuable type-strain genomes for metagenomic binning, comparative biology and taxonomic classification.</title>
        <authorList>
            <person name="Goeker M."/>
        </authorList>
    </citation>
    <scope>NUCLEOTIDE SEQUENCE [LARGE SCALE GENOMIC DNA]</scope>
    <source>
        <strain evidence="14 15">DSM 102044</strain>
    </source>
</reference>
<protein>
    <recommendedName>
        <fullName evidence="10">tRNA dimethylallyltransferase</fullName>
        <ecNumber evidence="10">2.5.1.75</ecNumber>
    </recommendedName>
    <alternativeName>
        <fullName evidence="10">Dimethylallyl diphosphate:tRNA dimethylallyltransferase</fullName>
        <shortName evidence="10">DMAPP:tRNA dimethylallyltransferase</shortName>
        <shortName evidence="10">DMATase</shortName>
    </alternativeName>
    <alternativeName>
        <fullName evidence="10">Isopentenyl-diphosphate:tRNA isopentenyltransferase</fullName>
        <shortName evidence="10">IPP transferase</shortName>
        <shortName evidence="10">IPPT</shortName>
        <shortName evidence="10">IPTase</shortName>
    </alternativeName>
</protein>
<dbReference type="GO" id="GO:0005524">
    <property type="term" value="F:ATP binding"/>
    <property type="evidence" value="ECO:0007669"/>
    <property type="project" value="UniProtKB-UniRule"/>
</dbReference>
<evidence type="ECO:0000313" key="15">
    <source>
        <dbReference type="Proteomes" id="UP000588604"/>
    </source>
</evidence>
<evidence type="ECO:0000256" key="4">
    <source>
        <dbReference type="ARBA" id="ARBA00022679"/>
    </source>
</evidence>
<evidence type="ECO:0000256" key="12">
    <source>
        <dbReference type="RuleBase" id="RU003784"/>
    </source>
</evidence>
<evidence type="ECO:0000256" key="7">
    <source>
        <dbReference type="ARBA" id="ARBA00022840"/>
    </source>
</evidence>
<dbReference type="NCBIfam" id="TIGR00174">
    <property type="entry name" value="miaA"/>
    <property type="match status" value="1"/>
</dbReference>
<dbReference type="AlphaFoldDB" id="A0A841MIW3"/>
<evidence type="ECO:0000256" key="9">
    <source>
        <dbReference type="ARBA" id="ARBA00049563"/>
    </source>
</evidence>
<dbReference type="InterPro" id="IPR018022">
    <property type="entry name" value="IPT"/>
</dbReference>